<evidence type="ECO:0000313" key="2">
    <source>
        <dbReference type="EMBL" id="ETF01662.1"/>
    </source>
</evidence>
<organism evidence="2 3">
    <name type="scientific">Advenella kashmirensis W13003</name>
    <dbReference type="NCBI Taxonomy" id="1424334"/>
    <lineage>
        <taxon>Bacteria</taxon>
        <taxon>Pseudomonadati</taxon>
        <taxon>Pseudomonadota</taxon>
        <taxon>Betaproteobacteria</taxon>
        <taxon>Burkholderiales</taxon>
        <taxon>Alcaligenaceae</taxon>
    </lineage>
</organism>
<dbReference type="HOGENOM" id="CLU_141001_0_0_4"/>
<dbReference type="AlphaFoldDB" id="V8QPV1"/>
<comment type="caution">
    <text evidence="2">The sequence shown here is derived from an EMBL/GenBank/DDBJ whole genome shotgun (WGS) entry which is preliminary data.</text>
</comment>
<gene>
    <name evidence="2" type="ORF">W822_12745</name>
</gene>
<dbReference type="SUPFAM" id="SSF52218">
    <property type="entry name" value="Flavoproteins"/>
    <property type="match status" value="1"/>
</dbReference>
<sequence length="160" mass="17661">MLIVWHSRTGAAEQAAQCACDAAMAIRAELNDTHTIRLKRAADVTAQDMLDAQAYLFCAPENLASLAGEMKECFDRLYYPLLHRIEGRLFSVIITAGSDGQGALTQVRRICQGWRLNERVPGLILNMQSDTEAAILAPKTLSNEQRRQAEEIGATLFALL</sequence>
<dbReference type="eggNOG" id="COG0655">
    <property type="taxonomic scope" value="Bacteria"/>
</dbReference>
<evidence type="ECO:0000259" key="1">
    <source>
        <dbReference type="Pfam" id="PF03358"/>
    </source>
</evidence>
<dbReference type="Pfam" id="PF03358">
    <property type="entry name" value="FMN_red"/>
    <property type="match status" value="1"/>
</dbReference>
<name>V8QPV1_9BURK</name>
<keyword evidence="3" id="KW-1185">Reference proteome</keyword>
<dbReference type="PATRIC" id="fig|1424334.3.peg.2558"/>
<dbReference type="GO" id="GO:0016491">
    <property type="term" value="F:oxidoreductase activity"/>
    <property type="evidence" value="ECO:0007669"/>
    <property type="project" value="InterPro"/>
</dbReference>
<dbReference type="Proteomes" id="UP000018733">
    <property type="component" value="Unassembled WGS sequence"/>
</dbReference>
<dbReference type="EMBL" id="AYXT01000010">
    <property type="protein sequence ID" value="ETF01662.1"/>
    <property type="molecule type" value="Genomic_DNA"/>
</dbReference>
<feature type="domain" description="NADPH-dependent FMN reductase-like" evidence="1">
    <location>
        <begin position="44"/>
        <end position="112"/>
    </location>
</feature>
<dbReference type="STRING" id="1424334.W822_12745"/>
<dbReference type="InterPro" id="IPR005025">
    <property type="entry name" value="FMN_Rdtase-like_dom"/>
</dbReference>
<evidence type="ECO:0000313" key="3">
    <source>
        <dbReference type="Proteomes" id="UP000018733"/>
    </source>
</evidence>
<dbReference type="Gene3D" id="3.40.50.360">
    <property type="match status" value="1"/>
</dbReference>
<reference evidence="2 3" key="1">
    <citation type="journal article" date="2014" name="Genome Announc.">
        <title>Draft Genome Sequence of Advenella kashmirensis Strain W13003, a Polycyclic Aromatic Hydrocarbon-Degrading Bacterium.</title>
        <authorList>
            <person name="Wang X."/>
            <person name="Jin D."/>
            <person name="Zhou L."/>
            <person name="Wu L."/>
            <person name="An W."/>
            <person name="Zhao L."/>
        </authorList>
    </citation>
    <scope>NUCLEOTIDE SEQUENCE [LARGE SCALE GENOMIC DNA]</scope>
    <source>
        <strain evidence="2 3">W13003</strain>
    </source>
</reference>
<dbReference type="InterPro" id="IPR029039">
    <property type="entry name" value="Flavoprotein-like_sf"/>
</dbReference>
<accession>V8QPV1</accession>
<protein>
    <submittedName>
        <fullName evidence="2">Flavodoxin</fullName>
    </submittedName>
</protein>
<proteinExistence type="predicted"/>